<protein>
    <recommendedName>
        <fullName evidence="1">non-specific serine/threonine protein kinase</fullName>
        <ecNumber evidence="1">2.7.11.1</ecNumber>
    </recommendedName>
</protein>
<dbReference type="SUPFAM" id="SSF54495">
    <property type="entry name" value="UBC-like"/>
    <property type="match status" value="1"/>
</dbReference>
<dbReference type="Gene3D" id="3.30.930.10">
    <property type="entry name" value="Bira Bifunctional Protein, Domain 2"/>
    <property type="match status" value="1"/>
</dbReference>
<feature type="compositionally biased region" description="Acidic residues" evidence="13">
    <location>
        <begin position="572"/>
        <end position="582"/>
    </location>
</feature>
<dbReference type="Gene3D" id="3.40.50.800">
    <property type="entry name" value="Anticodon-binding domain"/>
    <property type="match status" value="1"/>
</dbReference>
<evidence type="ECO:0000256" key="9">
    <source>
        <dbReference type="ARBA" id="ARBA00048679"/>
    </source>
</evidence>
<dbReference type="InterPro" id="IPR008271">
    <property type="entry name" value="Ser/Thr_kinase_AS"/>
</dbReference>
<feature type="binding site" evidence="12">
    <location>
        <position position="323"/>
    </location>
    <ligand>
        <name>ATP</name>
        <dbReference type="ChEBI" id="CHEBI:30616"/>
    </ligand>
</feature>
<comment type="catalytic activity">
    <reaction evidence="9">
        <text>L-seryl-[protein] + ATP = O-phospho-L-seryl-[protein] + ADP + H(+)</text>
        <dbReference type="Rhea" id="RHEA:17989"/>
        <dbReference type="Rhea" id="RHEA-COMP:9863"/>
        <dbReference type="Rhea" id="RHEA-COMP:11604"/>
        <dbReference type="ChEBI" id="CHEBI:15378"/>
        <dbReference type="ChEBI" id="CHEBI:29999"/>
        <dbReference type="ChEBI" id="CHEBI:30616"/>
        <dbReference type="ChEBI" id="CHEBI:83421"/>
        <dbReference type="ChEBI" id="CHEBI:456216"/>
        <dbReference type="EC" id="2.7.11.1"/>
    </reaction>
</comment>
<dbReference type="Pfam" id="PF12745">
    <property type="entry name" value="HGTP_anticodon2"/>
    <property type="match status" value="1"/>
</dbReference>
<dbReference type="InterPro" id="IPR006575">
    <property type="entry name" value="RWD_dom"/>
</dbReference>
<dbReference type="CDD" id="cd14012">
    <property type="entry name" value="PK_eIF2AK_GCN2_rpt1"/>
    <property type="match status" value="1"/>
</dbReference>
<dbReference type="EnsemblMetazoa" id="G13462.1">
    <property type="protein sequence ID" value="G13462.1:cds"/>
    <property type="gene ID" value="G13462"/>
</dbReference>
<dbReference type="Gene3D" id="3.10.110.10">
    <property type="entry name" value="Ubiquitin Conjugating Enzyme"/>
    <property type="match status" value="1"/>
</dbReference>
<evidence type="ECO:0000256" key="11">
    <source>
        <dbReference type="PIRSR" id="PIRSR000660-2"/>
    </source>
</evidence>
<dbReference type="PANTHER" id="PTHR11042">
    <property type="entry name" value="EUKARYOTIC TRANSLATION INITIATION FACTOR 2-ALPHA KINASE EIF2-ALPHA KINASE -RELATED"/>
    <property type="match status" value="1"/>
</dbReference>
<dbReference type="InterPro" id="IPR016135">
    <property type="entry name" value="UBQ-conjugating_enzyme/RWD"/>
</dbReference>
<dbReference type="EC" id="2.7.11.1" evidence="1"/>
<proteinExistence type="inferred from homology"/>
<keyword evidence="6 11" id="KW-0067">ATP-binding</keyword>
<evidence type="ECO:0000256" key="13">
    <source>
        <dbReference type="SAM" id="MobiDB-lite"/>
    </source>
</evidence>
<feature type="compositionally biased region" description="Low complexity" evidence="13">
    <location>
        <begin position="201"/>
        <end position="213"/>
    </location>
</feature>
<keyword evidence="2" id="KW-0723">Serine/threonine-protein kinase</keyword>
<comment type="catalytic activity">
    <reaction evidence="8">
        <text>L-threonyl-[protein] + ATP = O-phospho-L-threonyl-[protein] + ADP + H(+)</text>
        <dbReference type="Rhea" id="RHEA:46608"/>
        <dbReference type="Rhea" id="RHEA-COMP:11060"/>
        <dbReference type="Rhea" id="RHEA-COMP:11605"/>
        <dbReference type="ChEBI" id="CHEBI:15378"/>
        <dbReference type="ChEBI" id="CHEBI:30013"/>
        <dbReference type="ChEBI" id="CHEBI:30616"/>
        <dbReference type="ChEBI" id="CHEBI:61977"/>
        <dbReference type="ChEBI" id="CHEBI:456216"/>
        <dbReference type="EC" id="2.7.11.1"/>
    </reaction>
</comment>
<dbReference type="GO" id="GO:0005737">
    <property type="term" value="C:cytoplasm"/>
    <property type="evidence" value="ECO:0007669"/>
    <property type="project" value="TreeGrafter"/>
</dbReference>
<feature type="region of interest" description="Disordered" evidence="13">
    <location>
        <begin position="183"/>
        <end position="233"/>
    </location>
</feature>
<evidence type="ECO:0000256" key="12">
    <source>
        <dbReference type="PROSITE-ProRule" id="PRU10141"/>
    </source>
</evidence>
<dbReference type="FunFam" id="3.10.110.10:FF:000057">
    <property type="entry name" value="eukaryotic translation initiation factor 2-alpha kinase 4"/>
    <property type="match status" value="1"/>
</dbReference>
<dbReference type="GO" id="GO:0004694">
    <property type="term" value="F:eukaryotic translation initiation factor 2alpha kinase activity"/>
    <property type="evidence" value="ECO:0007669"/>
    <property type="project" value="InterPro"/>
</dbReference>
<dbReference type="GO" id="GO:0000077">
    <property type="term" value="P:DNA damage checkpoint signaling"/>
    <property type="evidence" value="ECO:0007669"/>
    <property type="project" value="InterPro"/>
</dbReference>
<feature type="region of interest" description="Disordered" evidence="13">
    <location>
        <begin position="674"/>
        <end position="699"/>
    </location>
</feature>
<dbReference type="InterPro" id="IPR036621">
    <property type="entry name" value="Anticodon-bd_dom_sf"/>
</dbReference>
<name>A0A8W8ID81_MAGGI</name>
<keyword evidence="5" id="KW-0418">Kinase</keyword>
<dbReference type="SMART" id="SM00591">
    <property type="entry name" value="RWD"/>
    <property type="match status" value="1"/>
</dbReference>
<evidence type="ECO:0000256" key="5">
    <source>
        <dbReference type="ARBA" id="ARBA00022777"/>
    </source>
</evidence>
<dbReference type="Pfam" id="PF13393">
    <property type="entry name" value="tRNA-synt_His"/>
    <property type="match status" value="1"/>
</dbReference>
<dbReference type="PROSITE" id="PS00108">
    <property type="entry name" value="PROTEIN_KINASE_ST"/>
    <property type="match status" value="1"/>
</dbReference>
<dbReference type="SUPFAM" id="SSF55681">
    <property type="entry name" value="Class II aaRS and biotin synthetases"/>
    <property type="match status" value="1"/>
</dbReference>
<keyword evidence="17" id="KW-1185">Reference proteome</keyword>
<feature type="domain" description="Protein kinase" evidence="14">
    <location>
        <begin position="288"/>
        <end position="551"/>
    </location>
</feature>
<evidence type="ECO:0000256" key="7">
    <source>
        <dbReference type="ARBA" id="ARBA00037982"/>
    </source>
</evidence>
<feature type="domain" description="RWD" evidence="15">
    <location>
        <begin position="12"/>
        <end position="126"/>
    </location>
</feature>
<dbReference type="Gene3D" id="1.10.510.10">
    <property type="entry name" value="Transferase(Phosphotransferase) domain 1"/>
    <property type="match status" value="3"/>
</dbReference>
<evidence type="ECO:0000256" key="3">
    <source>
        <dbReference type="ARBA" id="ARBA00022679"/>
    </source>
</evidence>
<dbReference type="PANTHER" id="PTHR11042:SF136">
    <property type="entry name" value="EIF-2-ALPHA KINASE GCN2"/>
    <property type="match status" value="1"/>
</dbReference>
<feature type="compositionally biased region" description="Low complexity" evidence="13">
    <location>
        <begin position="676"/>
        <end position="688"/>
    </location>
</feature>
<evidence type="ECO:0000259" key="14">
    <source>
        <dbReference type="PROSITE" id="PS50011"/>
    </source>
</evidence>
<dbReference type="Pfam" id="PF05773">
    <property type="entry name" value="RWD"/>
    <property type="match status" value="1"/>
</dbReference>
<dbReference type="PROSITE" id="PS50011">
    <property type="entry name" value="PROTEIN_KINASE_DOM"/>
    <property type="match status" value="2"/>
</dbReference>
<accession>A0A8W8ID81</accession>
<dbReference type="InterPro" id="IPR017441">
    <property type="entry name" value="Protein_kinase_ATP_BS"/>
</dbReference>
<dbReference type="PROSITE" id="PS50908">
    <property type="entry name" value="RWD"/>
    <property type="match status" value="1"/>
</dbReference>
<dbReference type="InterPro" id="IPR000719">
    <property type="entry name" value="Prot_kinase_dom"/>
</dbReference>
<dbReference type="Pfam" id="PF00069">
    <property type="entry name" value="Pkinase"/>
    <property type="match status" value="3"/>
</dbReference>
<feature type="binding site" evidence="11 12">
    <location>
        <position position="629"/>
    </location>
    <ligand>
        <name>ATP</name>
        <dbReference type="ChEBI" id="CHEBI:30616"/>
    </ligand>
</feature>
<dbReference type="GO" id="GO:0005634">
    <property type="term" value="C:nucleus"/>
    <property type="evidence" value="ECO:0007669"/>
    <property type="project" value="TreeGrafter"/>
</dbReference>
<comment type="similarity">
    <text evidence="7">Belongs to the protein kinase superfamily. Ser/Thr protein kinase family. GCN2 subfamily.</text>
</comment>
<dbReference type="FunFam" id="3.30.200.20:FF:000722">
    <property type="entry name" value="eIF-2-alpha kinase GCN2"/>
    <property type="match status" value="1"/>
</dbReference>
<evidence type="ECO:0000256" key="4">
    <source>
        <dbReference type="ARBA" id="ARBA00022741"/>
    </source>
</evidence>
<dbReference type="GO" id="GO:0005524">
    <property type="term" value="F:ATP binding"/>
    <property type="evidence" value="ECO:0007669"/>
    <property type="project" value="UniProtKB-UniRule"/>
</dbReference>
<reference evidence="16" key="1">
    <citation type="submission" date="2022-08" db="UniProtKB">
        <authorList>
            <consortium name="EnsemblMetazoa"/>
        </authorList>
    </citation>
    <scope>IDENTIFICATION</scope>
    <source>
        <strain evidence="16">05x7-T-G4-1.051#20</strain>
    </source>
</reference>
<evidence type="ECO:0000256" key="2">
    <source>
        <dbReference type="ARBA" id="ARBA00022527"/>
    </source>
</evidence>
<evidence type="ECO:0000256" key="6">
    <source>
        <dbReference type="ARBA" id="ARBA00022840"/>
    </source>
</evidence>
<dbReference type="InterPro" id="IPR041715">
    <property type="entry name" value="HisRS-like_core"/>
</dbReference>
<dbReference type="PIRSF" id="PIRSF000660">
    <property type="entry name" value="Ser/Thr_PK_GCN2"/>
    <property type="match status" value="1"/>
</dbReference>
<feature type="compositionally biased region" description="Basic and acidic residues" evidence="13">
    <location>
        <begin position="183"/>
        <end position="197"/>
    </location>
</feature>
<dbReference type="Gene3D" id="3.30.200.20">
    <property type="entry name" value="Phosphorylase Kinase, domain 1"/>
    <property type="match status" value="1"/>
</dbReference>
<feature type="compositionally biased region" description="Polar residues" evidence="13">
    <location>
        <begin position="689"/>
        <end position="699"/>
    </location>
</feature>
<dbReference type="InterPro" id="IPR016255">
    <property type="entry name" value="Gcn2"/>
</dbReference>
<evidence type="ECO:0000256" key="1">
    <source>
        <dbReference type="ARBA" id="ARBA00012513"/>
    </source>
</evidence>
<feature type="region of interest" description="Disordered" evidence="13">
    <location>
        <begin position="563"/>
        <end position="590"/>
    </location>
</feature>
<keyword evidence="3" id="KW-0808">Transferase</keyword>
<keyword evidence="4 11" id="KW-0547">Nucleotide-binding</keyword>
<dbReference type="InterPro" id="IPR045864">
    <property type="entry name" value="aa-tRNA-synth_II/BPL/LPL"/>
</dbReference>
<dbReference type="SUPFAM" id="SSF56112">
    <property type="entry name" value="Protein kinase-like (PK-like)"/>
    <property type="match status" value="2"/>
</dbReference>
<evidence type="ECO:0000256" key="10">
    <source>
        <dbReference type="PIRSR" id="PIRSR000660-1"/>
    </source>
</evidence>
<evidence type="ECO:0000259" key="15">
    <source>
        <dbReference type="PROSITE" id="PS50908"/>
    </source>
</evidence>
<dbReference type="PROSITE" id="PS00107">
    <property type="entry name" value="PROTEIN_KINASE_ATP"/>
    <property type="match status" value="2"/>
</dbReference>
<feature type="binding site" evidence="11">
    <location>
        <begin position="606"/>
        <end position="614"/>
    </location>
    <ligand>
        <name>ATP</name>
        <dbReference type="ChEBI" id="CHEBI:30616"/>
    </ligand>
</feature>
<dbReference type="FunFam" id="3.40.50.800:FF:000009">
    <property type="entry name" value="Eukaryotic translation initiation factor 2-alpha kinase"/>
    <property type="match status" value="1"/>
</dbReference>
<feature type="domain" description="Protein kinase" evidence="14">
    <location>
        <begin position="600"/>
        <end position="990"/>
    </location>
</feature>
<dbReference type="Proteomes" id="UP000005408">
    <property type="component" value="Unassembled WGS sequence"/>
</dbReference>
<dbReference type="FunFam" id="1.10.510.10:FF:000353">
    <property type="entry name" value="Eukaryotic translation initiation factor 2-alpha kinase 4"/>
    <property type="match status" value="1"/>
</dbReference>
<dbReference type="InterPro" id="IPR011009">
    <property type="entry name" value="Kinase-like_dom_sf"/>
</dbReference>
<dbReference type="InterPro" id="IPR050339">
    <property type="entry name" value="CC_SR_Kinase"/>
</dbReference>
<dbReference type="InterPro" id="IPR024435">
    <property type="entry name" value="HisRS-related_dom"/>
</dbReference>
<sequence length="1640" mass="186771">MAEESLSERQEFELQALEAIYTGDVVDLREKDAWKVQRPPEIQITIKPQESIGHQEENHVQVDLHVKCPARYPLEIPELNFINTKGLSNSQLSSLKLEVDSIASEYKGEEMLLQIAQHVQQYLHAHNKPPAKSFYEEMMLNKRKQEEQKEEEQRKELERLKKKEEKELQSLEIEIQRRKEALKEENKKRKEETKQVEEEPISVPSSPSSEYVPNISPVGTPGMVRRPRTSVSPSPLIVHANTEVKEIKTRRQRRTSTPCREALEDHVCQNHTGGIVVLAFNTRGERTIHRGTCLGHGSSGSTVYVGIDTTSGELVTISEWVLKWRHYGRKKILRKDDVDEDKEGTACLKQVNSIEQELLSLIRLHHPNLVHYLAIKYQQDPGKITVYLLMEYCSGSSLSVNIRRKRPVHVAHIKHYTEEILNALAYLHNKDVVHKNLRASSIFLDATGKIKVADYSIERRLADLFYYLEQSRPGVHFDDNRPVQGKATKKGDSYSLGLVLLSLAMGEDVDESNLEIPTHFPSSFQDFLHKCLIKDDKTRWSVHQLLDHTFIKSSISLSLPITKQETQQEVNSQDEDSSDEEQPVITPYEASGQSRLTNEFEILKSLGKGGFGDVIKVRNKLDRRFYAIKRIPLNPKSKQFNKKITREVKLLSRLNHENVVRYFNSWIELSDDPAHSESSSALSSSPKSTPRTPDKMTNTLDITDNIERLAPQTMEDSVEWSQSYSAIINPGWDSEEEDEADVFGTSFMLTDMSEDVVFVHSLDNEDASTDQVDGENDKRWEESTVSPKLQYLYIQMEYCEKSTLRNCIDAGLYQDMNRVWRLFREIIEGLVHIHEQGMIHRDLKPVNIFLDSNDQVKIGDFGLATTSIISKSNILDVKMLTLSAADDNLESFSENTGDGSLTGKVGTALLHTESGPVQPGHHLFEMCYKPLPTGMERVKILGNLRLPEVRFPEDFDQYELKSQTYIIKWLLNHDPTQRASTKELLLSEHLPPPQMEEEELDEILRSTIADPRSKAYRRMLSALFSQNVNAADDLLFDSEIYKSKFTTKIPLVQEMVQEMMVKIFQHHGAVRLTTPLLMPKCDLYAKTDLYTRFIDHCGHLVSLPFDLRIPFVRYVARHNCSSVKRFCIDKVFREKKVYGQHPRELTECAFDIITPNLGSLFPDAEVVLLVQEIISEFPVLQQRNYYIKINHMLILHAILQHCGVAGDKVTDVLHILSGVKLDSQYKTISKSLTSLGLTDQSVSSLLGILEMEGNYGKVASYLRCITKTRGEAASKAKQGLHELEVTLSNLDTLGLKLPVTVSLGFVFNTLQYSGMIFQVMVDSKKKHHSPDIFAAGGCYDKLIEKFRSPLAHPTTESSIHGVGVSIAFEKIVLAMLEHKELNSLSSYDILVCTIGHKPMLKERMLILRELWLAGLRADIYLEAMQTQEEIQEFCRCNGIPYMVILKDGDTGAKVRMIEKDRITEKKLPTNAQVVDFLQQKLQASSKQEQSDSAQGVPSKTVGVVSPSDNYSTNYSNNILINFNFVIENGKLASKTRYRYESQILAKVSSTLSWLPKKSIDVIAVELSAPVLKCVVAFLELDGTEKEYEDSISAVIEKQQRHTSKKYINKICDQIFELKFNRKCNYIVLYGLKDDSLKLLT</sequence>
<dbReference type="CDD" id="cd14046">
    <property type="entry name" value="STKc_EIF2AK4_GCN2_rpt2"/>
    <property type="match status" value="1"/>
</dbReference>
<organism evidence="16 17">
    <name type="scientific">Magallana gigas</name>
    <name type="common">Pacific oyster</name>
    <name type="synonym">Crassostrea gigas</name>
    <dbReference type="NCBI Taxonomy" id="29159"/>
    <lineage>
        <taxon>Eukaryota</taxon>
        <taxon>Metazoa</taxon>
        <taxon>Spiralia</taxon>
        <taxon>Lophotrochozoa</taxon>
        <taxon>Mollusca</taxon>
        <taxon>Bivalvia</taxon>
        <taxon>Autobranchia</taxon>
        <taxon>Pteriomorphia</taxon>
        <taxon>Ostreida</taxon>
        <taxon>Ostreoidea</taxon>
        <taxon>Ostreidae</taxon>
        <taxon>Magallana</taxon>
    </lineage>
</organism>
<evidence type="ECO:0000256" key="8">
    <source>
        <dbReference type="ARBA" id="ARBA00047899"/>
    </source>
</evidence>
<dbReference type="CDD" id="cd23823">
    <property type="entry name" value="RWD_GCN2"/>
    <property type="match status" value="1"/>
</dbReference>
<dbReference type="SMART" id="SM00220">
    <property type="entry name" value="S_TKc"/>
    <property type="match status" value="2"/>
</dbReference>
<feature type="active site" description="Proton acceptor" evidence="10">
    <location>
        <position position="842"/>
    </location>
</feature>
<evidence type="ECO:0000313" key="17">
    <source>
        <dbReference type="Proteomes" id="UP000005408"/>
    </source>
</evidence>
<evidence type="ECO:0000313" key="16">
    <source>
        <dbReference type="EnsemblMetazoa" id="G13462.1:cds"/>
    </source>
</evidence>